<comment type="caution">
    <text evidence="2">The sequence shown here is derived from an EMBL/GenBank/DDBJ whole genome shotgun (WGS) entry which is preliminary data.</text>
</comment>
<organism evidence="2 3">
    <name type="scientific">Nephila pilipes</name>
    <name type="common">Giant wood spider</name>
    <name type="synonym">Nephila maculata</name>
    <dbReference type="NCBI Taxonomy" id="299642"/>
    <lineage>
        <taxon>Eukaryota</taxon>
        <taxon>Metazoa</taxon>
        <taxon>Ecdysozoa</taxon>
        <taxon>Arthropoda</taxon>
        <taxon>Chelicerata</taxon>
        <taxon>Arachnida</taxon>
        <taxon>Araneae</taxon>
        <taxon>Araneomorphae</taxon>
        <taxon>Entelegynae</taxon>
        <taxon>Araneoidea</taxon>
        <taxon>Nephilidae</taxon>
        <taxon>Nephila</taxon>
    </lineage>
</organism>
<feature type="region of interest" description="Disordered" evidence="1">
    <location>
        <begin position="38"/>
        <end position="74"/>
    </location>
</feature>
<proteinExistence type="predicted"/>
<evidence type="ECO:0000313" key="3">
    <source>
        <dbReference type="Proteomes" id="UP000887013"/>
    </source>
</evidence>
<feature type="compositionally biased region" description="Polar residues" evidence="1">
    <location>
        <begin position="63"/>
        <end position="74"/>
    </location>
</feature>
<sequence>MIFAFVASSVELDKRTYASDSYARLVWFAMETKGEPKTRCIRDFPPGPTTPEITPSAPGLPWTETSTTMDIAPS</sequence>
<dbReference type="AlphaFoldDB" id="A0A8X6U3T5"/>
<evidence type="ECO:0000256" key="1">
    <source>
        <dbReference type="SAM" id="MobiDB-lite"/>
    </source>
</evidence>
<dbReference type="Proteomes" id="UP000887013">
    <property type="component" value="Unassembled WGS sequence"/>
</dbReference>
<accession>A0A8X6U3T5</accession>
<feature type="non-terminal residue" evidence="2">
    <location>
        <position position="1"/>
    </location>
</feature>
<keyword evidence="3" id="KW-1185">Reference proteome</keyword>
<evidence type="ECO:0000313" key="2">
    <source>
        <dbReference type="EMBL" id="GFT72092.1"/>
    </source>
</evidence>
<gene>
    <name evidence="2" type="ORF">NPIL_439441</name>
</gene>
<name>A0A8X6U3T5_NEPPI</name>
<protein>
    <submittedName>
        <fullName evidence="2">Uncharacterized protein</fullName>
    </submittedName>
</protein>
<dbReference type="EMBL" id="BMAW01021253">
    <property type="protein sequence ID" value="GFT72092.1"/>
    <property type="molecule type" value="Genomic_DNA"/>
</dbReference>
<reference evidence="2" key="1">
    <citation type="submission" date="2020-08" db="EMBL/GenBank/DDBJ databases">
        <title>Multicomponent nature underlies the extraordinary mechanical properties of spider dragline silk.</title>
        <authorList>
            <person name="Kono N."/>
            <person name="Nakamura H."/>
            <person name="Mori M."/>
            <person name="Yoshida Y."/>
            <person name="Ohtoshi R."/>
            <person name="Malay A.D."/>
            <person name="Moran D.A.P."/>
            <person name="Tomita M."/>
            <person name="Numata K."/>
            <person name="Arakawa K."/>
        </authorList>
    </citation>
    <scope>NUCLEOTIDE SEQUENCE</scope>
</reference>